<keyword evidence="2" id="KW-1133">Transmembrane helix</keyword>
<dbReference type="RefSeq" id="WP_215871988.1">
    <property type="nucleotide sequence ID" value="NZ_JAAXYO010000039.1"/>
</dbReference>
<feature type="region of interest" description="Disordered" evidence="1">
    <location>
        <begin position="173"/>
        <end position="192"/>
    </location>
</feature>
<feature type="transmembrane region" description="Helical" evidence="2">
    <location>
        <begin position="16"/>
        <end position="36"/>
    </location>
</feature>
<dbReference type="Pfam" id="PF05036">
    <property type="entry name" value="SPOR"/>
    <property type="match status" value="1"/>
</dbReference>
<evidence type="ECO:0000313" key="5">
    <source>
        <dbReference type="Proteomes" id="UP001197378"/>
    </source>
</evidence>
<sequence>MTQQSSKNQQAVAGTLRWLFILLLIVVIILALFLYLGAARHPQAVGTHSVYLQLPATVTPSSSSTAASPTSATASPASAVPTATVGAITKSAAPTEQATLALPGTNCEVAGWYVQLGAFSKLSQAQSLVQTVHKAGFPVCIGNLASNKLYRVLAGQPQKSRLDASLQVQKLRSAKVSPADGYPQYWSNPSPS</sequence>
<keyword evidence="5" id="KW-1185">Reference proteome</keyword>
<protein>
    <submittedName>
        <fullName evidence="4">SPOR domain-containing protein</fullName>
    </submittedName>
</protein>
<dbReference type="Proteomes" id="UP001197378">
    <property type="component" value="Unassembled WGS sequence"/>
</dbReference>
<name>A0AAE2YP64_9PROT</name>
<gene>
    <name evidence="4" type="ORF">HFQ13_04205</name>
</gene>
<accession>A0AAE2YP64</accession>
<keyword evidence="2" id="KW-0812">Transmembrane</keyword>
<feature type="domain" description="SPOR" evidence="3">
    <location>
        <begin position="106"/>
        <end position="189"/>
    </location>
</feature>
<dbReference type="InterPro" id="IPR036680">
    <property type="entry name" value="SPOR-like_sf"/>
</dbReference>
<evidence type="ECO:0000256" key="1">
    <source>
        <dbReference type="SAM" id="MobiDB-lite"/>
    </source>
</evidence>
<dbReference type="PROSITE" id="PS51724">
    <property type="entry name" value="SPOR"/>
    <property type="match status" value="1"/>
</dbReference>
<reference evidence="4" key="1">
    <citation type="journal article" date="2021" name="ISME J.">
        <title>Genomic evolution of the class Acidithiobacillia: deep-branching Proteobacteria living in extreme acidic conditions.</title>
        <authorList>
            <person name="Moya-Beltran A."/>
            <person name="Beard S."/>
            <person name="Rojas-Villalobos C."/>
            <person name="Issotta F."/>
            <person name="Gallardo Y."/>
            <person name="Ulloa R."/>
            <person name="Giaveno A."/>
            <person name="Degli Esposti M."/>
            <person name="Johnson D.B."/>
            <person name="Quatrini R."/>
        </authorList>
    </citation>
    <scope>NUCLEOTIDE SEQUENCE</scope>
    <source>
        <strain evidence="4">VAN18-1</strain>
    </source>
</reference>
<keyword evidence="2" id="KW-0472">Membrane</keyword>
<organism evidence="4 5">
    <name type="scientific">Igneacidithiobacillus copahuensis</name>
    <dbReference type="NCBI Taxonomy" id="2724909"/>
    <lineage>
        <taxon>Bacteria</taxon>
        <taxon>Pseudomonadati</taxon>
        <taxon>Pseudomonadota</taxon>
        <taxon>Acidithiobacillia</taxon>
        <taxon>Acidithiobacillales</taxon>
        <taxon>Acidithiobacillaceae</taxon>
        <taxon>Igneacidithiobacillus</taxon>
    </lineage>
</organism>
<dbReference type="InterPro" id="IPR007730">
    <property type="entry name" value="SPOR-like_dom"/>
</dbReference>
<evidence type="ECO:0000313" key="4">
    <source>
        <dbReference type="EMBL" id="MBU2787421.1"/>
    </source>
</evidence>
<comment type="caution">
    <text evidence="4">The sequence shown here is derived from an EMBL/GenBank/DDBJ whole genome shotgun (WGS) entry which is preliminary data.</text>
</comment>
<evidence type="ECO:0000259" key="3">
    <source>
        <dbReference type="PROSITE" id="PS51724"/>
    </source>
</evidence>
<proteinExistence type="predicted"/>
<dbReference type="EMBL" id="JAAXYO010000039">
    <property type="protein sequence ID" value="MBU2787421.1"/>
    <property type="molecule type" value="Genomic_DNA"/>
</dbReference>
<evidence type="ECO:0000256" key="2">
    <source>
        <dbReference type="SAM" id="Phobius"/>
    </source>
</evidence>
<dbReference type="AlphaFoldDB" id="A0AAE2YP64"/>
<dbReference type="SUPFAM" id="SSF110997">
    <property type="entry name" value="Sporulation related repeat"/>
    <property type="match status" value="1"/>
</dbReference>
<dbReference type="Gene3D" id="3.30.70.1070">
    <property type="entry name" value="Sporulation related repeat"/>
    <property type="match status" value="1"/>
</dbReference>
<dbReference type="GO" id="GO:0042834">
    <property type="term" value="F:peptidoglycan binding"/>
    <property type="evidence" value="ECO:0007669"/>
    <property type="project" value="InterPro"/>
</dbReference>